<name>A0A372MIB6_9SPIR</name>
<dbReference type="EMBL" id="QUWK01000006">
    <property type="protein sequence ID" value="RFU94920.1"/>
    <property type="molecule type" value="Genomic_DNA"/>
</dbReference>
<reference evidence="3 4" key="2">
    <citation type="submission" date="2018-09" db="EMBL/GenBank/DDBJ databases">
        <title>Genome of Sphaerochaeta halotolerans strain 4-11.</title>
        <authorList>
            <person name="Nazina T.N."/>
            <person name="Sokolova D.S."/>
        </authorList>
    </citation>
    <scope>NUCLEOTIDE SEQUENCE [LARGE SCALE GENOMIC DNA]</scope>
    <source>
        <strain evidence="3 4">4-11</strain>
    </source>
</reference>
<dbReference type="Gene3D" id="3.40.30.10">
    <property type="entry name" value="Glutaredoxin"/>
    <property type="match status" value="1"/>
</dbReference>
<sequence length="76" mass="9213">MAFLDARRVAYTYRDIKKDHPNKEELCELYRRSNVPLKRFFNTSGQLYRFMHLKNRIPKMDEEMLDLLCTEGMPVK</sequence>
<comment type="similarity">
    <text evidence="1 2">Belongs to the ArsC family.</text>
</comment>
<reference evidence="4" key="1">
    <citation type="submission" date="2018-08" db="EMBL/GenBank/DDBJ databases">
        <authorList>
            <person name="Grouzdev D.S."/>
            <person name="Krutkina M.S."/>
        </authorList>
    </citation>
    <scope>NUCLEOTIDE SEQUENCE [LARGE SCALE GENOMIC DNA]</scope>
    <source>
        <strain evidence="4">4-11</strain>
    </source>
</reference>
<proteinExistence type="inferred from homology"/>
<evidence type="ECO:0000256" key="1">
    <source>
        <dbReference type="ARBA" id="ARBA00007198"/>
    </source>
</evidence>
<accession>A0A372MIB6</accession>
<protein>
    <submittedName>
        <fullName evidence="3">Uncharacterized protein</fullName>
    </submittedName>
</protein>
<dbReference type="RefSeq" id="WP_117330129.1">
    <property type="nucleotide sequence ID" value="NZ_QUWK01000006.1"/>
</dbReference>
<evidence type="ECO:0000313" key="4">
    <source>
        <dbReference type="Proteomes" id="UP000264002"/>
    </source>
</evidence>
<keyword evidence="4" id="KW-1185">Reference proteome</keyword>
<dbReference type="AlphaFoldDB" id="A0A372MIB6"/>
<dbReference type="PROSITE" id="PS51353">
    <property type="entry name" value="ARSC"/>
    <property type="match status" value="1"/>
</dbReference>
<dbReference type="InterPro" id="IPR036249">
    <property type="entry name" value="Thioredoxin-like_sf"/>
</dbReference>
<dbReference type="SUPFAM" id="SSF52833">
    <property type="entry name" value="Thioredoxin-like"/>
    <property type="match status" value="1"/>
</dbReference>
<dbReference type="InterPro" id="IPR006660">
    <property type="entry name" value="Arsenate_reductase-like"/>
</dbReference>
<evidence type="ECO:0000256" key="2">
    <source>
        <dbReference type="PROSITE-ProRule" id="PRU01282"/>
    </source>
</evidence>
<dbReference type="Proteomes" id="UP000264002">
    <property type="component" value="Unassembled WGS sequence"/>
</dbReference>
<comment type="caution">
    <text evidence="3">The sequence shown here is derived from an EMBL/GenBank/DDBJ whole genome shotgun (WGS) entry which is preliminary data.</text>
</comment>
<organism evidence="3 4">
    <name type="scientific">Sphaerochaeta halotolerans</name>
    <dbReference type="NCBI Taxonomy" id="2293840"/>
    <lineage>
        <taxon>Bacteria</taxon>
        <taxon>Pseudomonadati</taxon>
        <taxon>Spirochaetota</taxon>
        <taxon>Spirochaetia</taxon>
        <taxon>Spirochaetales</taxon>
        <taxon>Sphaerochaetaceae</taxon>
        <taxon>Sphaerochaeta</taxon>
    </lineage>
</organism>
<gene>
    <name evidence="3" type="ORF">DYP60_06750</name>
</gene>
<evidence type="ECO:0000313" key="3">
    <source>
        <dbReference type="EMBL" id="RFU94920.1"/>
    </source>
</evidence>